<dbReference type="Proteomes" id="UP000189703">
    <property type="component" value="Unplaced"/>
</dbReference>
<evidence type="ECO:0000256" key="6">
    <source>
        <dbReference type="ARBA" id="ARBA00023034"/>
    </source>
</evidence>
<organism evidence="12 13">
    <name type="scientific">Nelumbo nucifera</name>
    <name type="common">Sacred lotus</name>
    <dbReference type="NCBI Taxonomy" id="4432"/>
    <lineage>
        <taxon>Eukaryota</taxon>
        <taxon>Viridiplantae</taxon>
        <taxon>Streptophyta</taxon>
        <taxon>Embryophyta</taxon>
        <taxon>Tracheophyta</taxon>
        <taxon>Spermatophyta</taxon>
        <taxon>Magnoliopsida</taxon>
        <taxon>Proteales</taxon>
        <taxon>Nelumbonaceae</taxon>
        <taxon>Nelumbo</taxon>
    </lineage>
</organism>
<keyword evidence="7 10" id="KW-0472">Membrane</keyword>
<evidence type="ECO:0000256" key="8">
    <source>
        <dbReference type="ARBA" id="ARBA00037801"/>
    </source>
</evidence>
<evidence type="ECO:0000256" key="5">
    <source>
        <dbReference type="ARBA" id="ARBA00022989"/>
    </source>
</evidence>
<dbReference type="CDD" id="cd21442">
    <property type="entry name" value="SNARE_NTD_STX6-like"/>
    <property type="match status" value="1"/>
</dbReference>
<dbReference type="GO" id="GO:0016020">
    <property type="term" value="C:membrane"/>
    <property type="evidence" value="ECO:0007669"/>
    <property type="project" value="InterPro"/>
</dbReference>
<feature type="transmembrane region" description="Helical" evidence="10">
    <location>
        <begin position="216"/>
        <end position="233"/>
    </location>
</feature>
<dbReference type="GeneID" id="104607844"/>
<dbReference type="AlphaFoldDB" id="A0A1U8AV98"/>
<name>A0A1U8AV98_NELNU</name>
<evidence type="ECO:0000256" key="2">
    <source>
        <dbReference type="ARBA" id="ARBA00022448"/>
    </source>
</evidence>
<dbReference type="OMA" id="CDESTYN"/>
<evidence type="ECO:0000256" key="4">
    <source>
        <dbReference type="ARBA" id="ARBA00022927"/>
    </source>
</evidence>
<gene>
    <name evidence="13" type="primary">LOC104607844</name>
</gene>
<dbReference type="KEGG" id="nnu:104607844"/>
<feature type="region of interest" description="Disordered" evidence="9">
    <location>
        <begin position="145"/>
        <end position="196"/>
    </location>
</feature>
<evidence type="ECO:0000256" key="10">
    <source>
        <dbReference type="SAM" id="Phobius"/>
    </source>
</evidence>
<dbReference type="GO" id="GO:0005794">
    <property type="term" value="C:Golgi apparatus"/>
    <property type="evidence" value="ECO:0007669"/>
    <property type="project" value="UniProtKB-SubCell"/>
</dbReference>
<keyword evidence="4" id="KW-0653">Protein transport</keyword>
<dbReference type="Pfam" id="PF09177">
    <property type="entry name" value="STX6_10_61_N"/>
    <property type="match status" value="1"/>
</dbReference>
<keyword evidence="6" id="KW-0333">Golgi apparatus</keyword>
<keyword evidence="5 10" id="KW-1133">Transmembrane helix</keyword>
<evidence type="ECO:0000256" key="9">
    <source>
        <dbReference type="SAM" id="MobiDB-lite"/>
    </source>
</evidence>
<dbReference type="FunCoup" id="A0A1U8AV98">
    <property type="interactions" value="1269"/>
</dbReference>
<dbReference type="FunFam" id="1.20.58.90:FF:000004">
    <property type="entry name" value="Syntaxin 10"/>
    <property type="match status" value="1"/>
</dbReference>
<dbReference type="Gene3D" id="1.20.58.90">
    <property type="match status" value="1"/>
</dbReference>
<evidence type="ECO:0000313" key="12">
    <source>
        <dbReference type="Proteomes" id="UP000189703"/>
    </source>
</evidence>
<dbReference type="PANTHER" id="PTHR34949:SF6">
    <property type="entry name" value="EXPRESSED PROTEIN"/>
    <property type="match status" value="1"/>
</dbReference>
<dbReference type="OrthoDB" id="1889309at2759"/>
<evidence type="ECO:0000256" key="7">
    <source>
        <dbReference type="ARBA" id="ARBA00023136"/>
    </source>
</evidence>
<comment type="subcellular location">
    <subcellularLocation>
        <location evidence="8">Golgi apparatus</location>
        <location evidence="8">trans-Golgi network membrane</location>
        <topology evidence="8">Single-pass type IV membrane protein</topology>
    </subcellularLocation>
</comment>
<dbReference type="eggNOG" id="ENOG502QQ2F">
    <property type="taxonomic scope" value="Eukaryota"/>
</dbReference>
<feature type="compositionally biased region" description="Basic and acidic residues" evidence="9">
    <location>
        <begin position="181"/>
        <end position="190"/>
    </location>
</feature>
<protein>
    <submittedName>
        <fullName evidence="13">Uncharacterized protein LOC104607844 isoform X1</fullName>
    </submittedName>
</protein>
<keyword evidence="3 10" id="KW-0812">Transmembrane</keyword>
<keyword evidence="12" id="KW-1185">Reference proteome</keyword>
<comment type="similarity">
    <text evidence="1">Belongs to the syntaxin family.</text>
</comment>
<dbReference type="SUPFAM" id="SSF47661">
    <property type="entry name" value="t-snare proteins"/>
    <property type="match status" value="1"/>
</dbReference>
<accession>A0A1U8AV98</accession>
<dbReference type="GO" id="GO:0048193">
    <property type="term" value="P:Golgi vesicle transport"/>
    <property type="evidence" value="ECO:0007669"/>
    <property type="project" value="InterPro"/>
</dbReference>
<keyword evidence="2" id="KW-0813">Transport</keyword>
<evidence type="ECO:0000256" key="3">
    <source>
        <dbReference type="ARBA" id="ARBA00022692"/>
    </source>
</evidence>
<dbReference type="RefSeq" id="XP_010271896.1">
    <property type="nucleotide sequence ID" value="XM_010273594.2"/>
</dbReference>
<dbReference type="InterPro" id="IPR015260">
    <property type="entry name" value="Syntaxin-6/10/61_N"/>
</dbReference>
<dbReference type="InterPro" id="IPR010989">
    <property type="entry name" value="SNARE"/>
</dbReference>
<sequence length="327" mass="37029">MASSFDQWEKDPFFSAAEEVQESADRMESTYRIWIHERNEASLMCDFDELRRDLHAALGTAKWQLEEFERAVESSYVGRSAENARTRHRQFIVAIESKIEVVENSLKELVLAEGKLSLPWVSLDDGERDELALFLSSSLARGDKVPATVPERDEEEGMQQGVHGKSVSDCSKNSPRSAEWSPKEAKVERLHGHRRTASASAESADIGLSLLSPSNVLFSGFLVILGLVAKLRWSKNVFRKWKGGDRHQLSQGINACYERNKSCLYGYDASYDKQLHGWIGAGHRQFQRSQYQIQYNRSIQLTFWVSLVLSLIGLRSICYIVPAIALP</sequence>
<evidence type="ECO:0000256" key="1">
    <source>
        <dbReference type="ARBA" id="ARBA00009063"/>
    </source>
</evidence>
<evidence type="ECO:0000259" key="11">
    <source>
        <dbReference type="Pfam" id="PF09177"/>
    </source>
</evidence>
<feature type="transmembrane region" description="Helical" evidence="10">
    <location>
        <begin position="301"/>
        <end position="325"/>
    </location>
</feature>
<dbReference type="GO" id="GO:0015031">
    <property type="term" value="P:protein transport"/>
    <property type="evidence" value="ECO:0007669"/>
    <property type="project" value="UniProtKB-KW"/>
</dbReference>
<dbReference type="PANTHER" id="PTHR34949">
    <property type="entry name" value="OS05G0443700 PROTEIN"/>
    <property type="match status" value="1"/>
</dbReference>
<evidence type="ECO:0000313" key="13">
    <source>
        <dbReference type="RefSeq" id="XP_010271896.1"/>
    </source>
</evidence>
<proteinExistence type="inferred from homology"/>
<feature type="domain" description="Syntaxin 6/10/61 N-terminal" evidence="11">
    <location>
        <begin position="11"/>
        <end position="102"/>
    </location>
</feature>
<reference evidence="13" key="1">
    <citation type="submission" date="2025-08" db="UniProtKB">
        <authorList>
            <consortium name="RefSeq"/>
        </authorList>
    </citation>
    <scope>IDENTIFICATION</scope>
</reference>